<proteinExistence type="predicted"/>
<evidence type="ECO:0000313" key="2">
    <source>
        <dbReference type="EMBL" id="MCI82279.1"/>
    </source>
</evidence>
<dbReference type="Proteomes" id="UP000265520">
    <property type="component" value="Unassembled WGS sequence"/>
</dbReference>
<comment type="caution">
    <text evidence="2">The sequence shown here is derived from an EMBL/GenBank/DDBJ whole genome shotgun (WGS) entry which is preliminary data.</text>
</comment>
<accession>A0A392V4U4</accession>
<organism evidence="2 3">
    <name type="scientific">Trifolium medium</name>
    <dbReference type="NCBI Taxonomy" id="97028"/>
    <lineage>
        <taxon>Eukaryota</taxon>
        <taxon>Viridiplantae</taxon>
        <taxon>Streptophyta</taxon>
        <taxon>Embryophyta</taxon>
        <taxon>Tracheophyta</taxon>
        <taxon>Spermatophyta</taxon>
        <taxon>Magnoliopsida</taxon>
        <taxon>eudicotyledons</taxon>
        <taxon>Gunneridae</taxon>
        <taxon>Pentapetalae</taxon>
        <taxon>rosids</taxon>
        <taxon>fabids</taxon>
        <taxon>Fabales</taxon>
        <taxon>Fabaceae</taxon>
        <taxon>Papilionoideae</taxon>
        <taxon>50 kb inversion clade</taxon>
        <taxon>NPAAA clade</taxon>
        <taxon>Hologalegina</taxon>
        <taxon>IRL clade</taxon>
        <taxon>Trifolieae</taxon>
        <taxon>Trifolium</taxon>
    </lineage>
</organism>
<sequence>MGGLLPTAPSSGRAKPGVEGSPVSWFVLVAAPSLGSSKP</sequence>
<keyword evidence="3" id="KW-1185">Reference proteome</keyword>
<dbReference type="EMBL" id="LXQA011039679">
    <property type="protein sequence ID" value="MCI82279.1"/>
    <property type="molecule type" value="Genomic_DNA"/>
</dbReference>
<evidence type="ECO:0000256" key="1">
    <source>
        <dbReference type="SAM" id="MobiDB-lite"/>
    </source>
</evidence>
<reference evidence="2 3" key="1">
    <citation type="journal article" date="2018" name="Front. Plant Sci.">
        <title>Red Clover (Trifolium pratense) and Zigzag Clover (T. medium) - A Picture of Genomic Similarities and Differences.</title>
        <authorList>
            <person name="Dluhosova J."/>
            <person name="Istvanek J."/>
            <person name="Nedelnik J."/>
            <person name="Repkova J."/>
        </authorList>
    </citation>
    <scope>NUCLEOTIDE SEQUENCE [LARGE SCALE GENOMIC DNA]</scope>
    <source>
        <strain evidence="3">cv. 10/8</strain>
        <tissue evidence="2">Leaf</tissue>
    </source>
</reference>
<evidence type="ECO:0000313" key="3">
    <source>
        <dbReference type="Proteomes" id="UP000265520"/>
    </source>
</evidence>
<feature type="region of interest" description="Disordered" evidence="1">
    <location>
        <begin position="1"/>
        <end position="20"/>
    </location>
</feature>
<dbReference type="AlphaFoldDB" id="A0A392V4U4"/>
<protein>
    <submittedName>
        <fullName evidence="2">Uncharacterized protein</fullName>
    </submittedName>
</protein>
<feature type="non-terminal residue" evidence="2">
    <location>
        <position position="39"/>
    </location>
</feature>
<name>A0A392V4U4_9FABA</name>